<evidence type="ECO:0000256" key="2">
    <source>
        <dbReference type="ARBA" id="ARBA00022695"/>
    </source>
</evidence>
<keyword evidence="3 4" id="KW-0448">Lipopolysaccharide biosynthesis</keyword>
<evidence type="ECO:0000256" key="4">
    <source>
        <dbReference type="HAMAP-Rule" id="MF_00057"/>
    </source>
</evidence>
<dbReference type="GO" id="GO:0033468">
    <property type="term" value="P:CMP-keto-3-deoxy-D-manno-octulosonic acid biosynthetic process"/>
    <property type="evidence" value="ECO:0007669"/>
    <property type="project" value="UniProtKB-UniRule"/>
</dbReference>
<comment type="pathway">
    <text evidence="4">Nucleotide-sugar biosynthesis; CMP-3-deoxy-D-manno-octulosonate biosynthesis; CMP-3-deoxy-D-manno-octulosonate from 3-deoxy-D-manno-octulosonate and CTP: step 1/1.</text>
</comment>
<keyword evidence="2 4" id="KW-0548">Nucleotidyltransferase</keyword>
<keyword evidence="6" id="KW-1185">Reference proteome</keyword>
<dbReference type="Pfam" id="PF02348">
    <property type="entry name" value="CTP_transf_3"/>
    <property type="match status" value="1"/>
</dbReference>
<gene>
    <name evidence="4" type="primary">kdsB</name>
    <name evidence="5" type="ORF">DFE_1268</name>
</gene>
<comment type="catalytic activity">
    <reaction evidence="4">
        <text>3-deoxy-alpha-D-manno-oct-2-ulosonate + CTP = CMP-3-deoxy-beta-D-manno-octulosonate + diphosphate</text>
        <dbReference type="Rhea" id="RHEA:23448"/>
        <dbReference type="ChEBI" id="CHEBI:33019"/>
        <dbReference type="ChEBI" id="CHEBI:37563"/>
        <dbReference type="ChEBI" id="CHEBI:85986"/>
        <dbReference type="ChEBI" id="CHEBI:85987"/>
        <dbReference type="EC" id="2.7.7.38"/>
    </reaction>
</comment>
<evidence type="ECO:0000313" key="5">
    <source>
        <dbReference type="EMBL" id="BBD07994.1"/>
    </source>
</evidence>
<dbReference type="KEGG" id="dfl:DFE_1268"/>
<dbReference type="PANTHER" id="PTHR42866:SF2">
    <property type="entry name" value="3-DEOXY-MANNO-OCTULOSONATE CYTIDYLYLTRANSFERASE, MITOCHONDRIAL"/>
    <property type="match status" value="1"/>
</dbReference>
<comment type="function">
    <text evidence="4">Activates KDO (a required 8-carbon sugar) for incorporation into bacterial lipopolysaccharide in Gram-negative bacteria.</text>
</comment>
<dbReference type="InterPro" id="IPR004528">
    <property type="entry name" value="KdsB"/>
</dbReference>
<dbReference type="Gene3D" id="3.90.550.10">
    <property type="entry name" value="Spore Coat Polysaccharide Biosynthesis Protein SpsA, Chain A"/>
    <property type="match status" value="1"/>
</dbReference>
<dbReference type="HAMAP" id="MF_00057">
    <property type="entry name" value="KdsB"/>
    <property type="match status" value="1"/>
</dbReference>
<dbReference type="NCBIfam" id="NF003952">
    <property type="entry name" value="PRK05450.1-5"/>
    <property type="match status" value="1"/>
</dbReference>
<dbReference type="InterPro" id="IPR029044">
    <property type="entry name" value="Nucleotide-diphossugar_trans"/>
</dbReference>
<reference evidence="5 6" key="1">
    <citation type="journal article" date="2018" name="Sci. Adv.">
        <title>Multi-heme cytochromes provide a pathway for survival in energy-limited environments.</title>
        <authorList>
            <person name="Deng X."/>
            <person name="Dohmae N."/>
            <person name="Nealson K.H."/>
            <person name="Hashimoto K."/>
            <person name="Okamoto A."/>
        </authorList>
    </citation>
    <scope>NUCLEOTIDE SEQUENCE [LARGE SCALE GENOMIC DNA]</scope>
    <source>
        <strain evidence="5 6">IS5</strain>
    </source>
</reference>
<organism evidence="5 6">
    <name type="scientific">Desulfovibrio ferrophilus</name>
    <dbReference type="NCBI Taxonomy" id="241368"/>
    <lineage>
        <taxon>Bacteria</taxon>
        <taxon>Pseudomonadati</taxon>
        <taxon>Thermodesulfobacteriota</taxon>
        <taxon>Desulfovibrionia</taxon>
        <taxon>Desulfovibrionales</taxon>
        <taxon>Desulfovibrionaceae</taxon>
        <taxon>Desulfovibrio</taxon>
    </lineage>
</organism>
<comment type="similarity">
    <text evidence="4">Belongs to the KdsB family.</text>
</comment>
<dbReference type="UniPathway" id="UPA00358">
    <property type="reaction ID" value="UER00476"/>
</dbReference>
<keyword evidence="4" id="KW-0963">Cytoplasm</keyword>
<dbReference type="Proteomes" id="UP000269883">
    <property type="component" value="Chromosome"/>
</dbReference>
<dbReference type="InterPro" id="IPR003329">
    <property type="entry name" value="Cytidylyl_trans"/>
</dbReference>
<accession>A0A2Z6AXL3</accession>
<comment type="subcellular location">
    <subcellularLocation>
        <location evidence="4">Cytoplasm</location>
    </subcellularLocation>
</comment>
<name>A0A2Z6AXL3_9BACT</name>
<dbReference type="NCBIfam" id="NF009905">
    <property type="entry name" value="PRK13368.1"/>
    <property type="match status" value="1"/>
</dbReference>
<evidence type="ECO:0000256" key="3">
    <source>
        <dbReference type="ARBA" id="ARBA00022985"/>
    </source>
</evidence>
<protein>
    <recommendedName>
        <fullName evidence="4">3-deoxy-manno-octulosonate cytidylyltransferase</fullName>
        <ecNumber evidence="4">2.7.7.38</ecNumber>
    </recommendedName>
    <alternativeName>
        <fullName evidence="4">CMP-2-keto-3-deoxyoctulosonic acid synthase</fullName>
        <shortName evidence="4">CKS</shortName>
        <shortName evidence="4">CMP-KDO synthase</shortName>
    </alternativeName>
</protein>
<evidence type="ECO:0000256" key="1">
    <source>
        <dbReference type="ARBA" id="ARBA00022679"/>
    </source>
</evidence>
<dbReference type="AlphaFoldDB" id="A0A2Z6AXL3"/>
<dbReference type="EC" id="2.7.7.38" evidence="4"/>
<dbReference type="RefSeq" id="WP_126377729.1">
    <property type="nucleotide sequence ID" value="NZ_AP017378.1"/>
</dbReference>
<dbReference type="SUPFAM" id="SSF53448">
    <property type="entry name" value="Nucleotide-diphospho-sugar transferases"/>
    <property type="match status" value="1"/>
</dbReference>
<proteinExistence type="inferred from homology"/>
<sequence>MPNIPPCTGIIPARYESSRFPGKPLADILGRPMFWHVYQRAIQCPLLGKVALATDDNRIYSEACRYNVPVIMTGREHASGTDRVLEAAQALGVPEDGVVVNIQGDEPLLEPAMLTELLEPFADDSIQVTTLATKINREQANSPDQVKVLWTKGGSALYFSRALVPYPRDTETGGEFWGHIGLYAFRMRTLKRFVNLGPSDLERQEKLEQLRLLENDIPIYVVPTAHNTCGVDRPEDIDIVIQRLSETS</sequence>
<dbReference type="CDD" id="cd02517">
    <property type="entry name" value="CMP-KDO-Synthetase"/>
    <property type="match status" value="1"/>
</dbReference>
<dbReference type="GO" id="GO:0005829">
    <property type="term" value="C:cytosol"/>
    <property type="evidence" value="ECO:0007669"/>
    <property type="project" value="TreeGrafter"/>
</dbReference>
<dbReference type="PANTHER" id="PTHR42866">
    <property type="entry name" value="3-DEOXY-MANNO-OCTULOSONATE CYTIDYLYLTRANSFERASE"/>
    <property type="match status" value="1"/>
</dbReference>
<evidence type="ECO:0000313" key="6">
    <source>
        <dbReference type="Proteomes" id="UP000269883"/>
    </source>
</evidence>
<dbReference type="GO" id="GO:0008690">
    <property type="term" value="F:3-deoxy-manno-octulosonate cytidylyltransferase activity"/>
    <property type="evidence" value="ECO:0007669"/>
    <property type="project" value="UniProtKB-UniRule"/>
</dbReference>
<dbReference type="EMBL" id="AP017378">
    <property type="protein sequence ID" value="BBD07994.1"/>
    <property type="molecule type" value="Genomic_DNA"/>
</dbReference>
<dbReference type="NCBIfam" id="NF003950">
    <property type="entry name" value="PRK05450.1-3"/>
    <property type="match status" value="1"/>
</dbReference>
<keyword evidence="1 4" id="KW-0808">Transferase</keyword>
<dbReference type="GO" id="GO:0009103">
    <property type="term" value="P:lipopolysaccharide biosynthetic process"/>
    <property type="evidence" value="ECO:0007669"/>
    <property type="project" value="UniProtKB-UniRule"/>
</dbReference>
<dbReference type="OrthoDB" id="9815559at2"/>
<dbReference type="NCBIfam" id="TIGR00466">
    <property type="entry name" value="kdsB"/>
    <property type="match status" value="1"/>
</dbReference>